<dbReference type="Gene3D" id="3.60.40.10">
    <property type="entry name" value="PPM-type phosphatase domain"/>
    <property type="match status" value="1"/>
</dbReference>
<proteinExistence type="predicted"/>
<dbReference type="GO" id="GO:0004722">
    <property type="term" value="F:protein serine/threonine phosphatase activity"/>
    <property type="evidence" value="ECO:0007669"/>
    <property type="project" value="InterPro"/>
</dbReference>
<feature type="domain" description="PPM-type phosphatase" evidence="4">
    <location>
        <begin position="68"/>
        <end position="396"/>
    </location>
</feature>
<dbReference type="CDD" id="cd00143">
    <property type="entry name" value="PP2Cc"/>
    <property type="match status" value="1"/>
</dbReference>
<dbReference type="AlphaFoldDB" id="A0A1R2BML4"/>
<comment type="subcellular location">
    <subcellularLocation>
        <location evidence="1">Membrane</location>
    </subcellularLocation>
</comment>
<reference evidence="5 6" key="1">
    <citation type="submission" date="2016-11" db="EMBL/GenBank/DDBJ databases">
        <title>The macronuclear genome of Stentor coeruleus: a giant cell with tiny introns.</title>
        <authorList>
            <person name="Slabodnick M."/>
            <person name="Ruby J.G."/>
            <person name="Reiff S.B."/>
            <person name="Swart E.C."/>
            <person name="Gosai S."/>
            <person name="Prabakaran S."/>
            <person name="Witkowska E."/>
            <person name="Larue G.E."/>
            <person name="Fisher S."/>
            <person name="Freeman R.M."/>
            <person name="Gunawardena J."/>
            <person name="Chu W."/>
            <person name="Stover N.A."/>
            <person name="Gregory B.D."/>
            <person name="Nowacki M."/>
            <person name="Derisi J."/>
            <person name="Roy S.W."/>
            <person name="Marshall W.F."/>
            <person name="Sood P."/>
        </authorList>
    </citation>
    <scope>NUCLEOTIDE SEQUENCE [LARGE SCALE GENOMIC DNA]</scope>
    <source>
        <strain evidence="5">WM001</strain>
    </source>
</reference>
<name>A0A1R2BML4_9CILI</name>
<protein>
    <recommendedName>
        <fullName evidence="4">PPM-type phosphatase domain-containing protein</fullName>
    </recommendedName>
</protein>
<dbReference type="Pfam" id="PF00481">
    <property type="entry name" value="PP2C"/>
    <property type="match status" value="2"/>
</dbReference>
<dbReference type="InterPro" id="IPR015655">
    <property type="entry name" value="PP2C"/>
</dbReference>
<sequence>MGCFPSTRTKTFVQIADRLCTYNRAGKIPVKVRNKLGAVIGSQNITFQATDPILITSKEITLGSDKVLISSCVLPGLDPRGEYKKKCQDNCFYLYDESGILCCLFDGHGNQGELVAEFCQTIIEKLFYHEHALLSSNPDKFIRMATDRCDKELSQNTQDIDPEYSGCTGVLIYLTPSVIHCGSVGDSRGMIATTVKPEVLPAPPANLGAEREILAGVKQKRKSFVETQIFSIQLTQDQKPEDPEELQRIVNCGGRVQRLTDNLGNKIGPYRVWKQNANVPGLAMSRSIGDMIAKNIGVISEPVCTTYHRSPGDLFIVIGSDGIWDAMDNEDVGTFVECYRDKCKSNMSNHCVGVDICPSNSCIAQIVSEEARLRWYTIVEEEDVMIDDISCIVIEIRKNIGGGIKHSKRPVPMEEVSQEVPEGEGEGLRRAPTIKEITVRDPRRGSFVSDKIEGIDFLGEGEKK</sequence>
<dbReference type="SMART" id="SM00332">
    <property type="entry name" value="PP2Cc"/>
    <property type="match status" value="1"/>
</dbReference>
<evidence type="ECO:0000256" key="3">
    <source>
        <dbReference type="SAM" id="MobiDB-lite"/>
    </source>
</evidence>
<gene>
    <name evidence="5" type="ORF">SteCoe_22354</name>
</gene>
<dbReference type="SUPFAM" id="SSF81606">
    <property type="entry name" value="PP2C-like"/>
    <property type="match status" value="1"/>
</dbReference>
<dbReference type="InterPro" id="IPR001932">
    <property type="entry name" value="PPM-type_phosphatase-like_dom"/>
</dbReference>
<feature type="region of interest" description="Disordered" evidence="3">
    <location>
        <begin position="409"/>
        <end position="431"/>
    </location>
</feature>
<evidence type="ECO:0000313" key="6">
    <source>
        <dbReference type="Proteomes" id="UP000187209"/>
    </source>
</evidence>
<dbReference type="Proteomes" id="UP000187209">
    <property type="component" value="Unassembled WGS sequence"/>
</dbReference>
<accession>A0A1R2BML4</accession>
<organism evidence="5 6">
    <name type="scientific">Stentor coeruleus</name>
    <dbReference type="NCBI Taxonomy" id="5963"/>
    <lineage>
        <taxon>Eukaryota</taxon>
        <taxon>Sar</taxon>
        <taxon>Alveolata</taxon>
        <taxon>Ciliophora</taxon>
        <taxon>Postciliodesmatophora</taxon>
        <taxon>Heterotrichea</taxon>
        <taxon>Heterotrichida</taxon>
        <taxon>Stentoridae</taxon>
        <taxon>Stentor</taxon>
    </lineage>
</organism>
<dbReference type="InterPro" id="IPR036457">
    <property type="entry name" value="PPM-type-like_dom_sf"/>
</dbReference>
<evidence type="ECO:0000256" key="2">
    <source>
        <dbReference type="ARBA" id="ARBA00023136"/>
    </source>
</evidence>
<dbReference type="PANTHER" id="PTHR47992">
    <property type="entry name" value="PROTEIN PHOSPHATASE"/>
    <property type="match status" value="1"/>
</dbReference>
<comment type="caution">
    <text evidence="5">The sequence shown here is derived from an EMBL/GenBank/DDBJ whole genome shotgun (WGS) entry which is preliminary data.</text>
</comment>
<evidence type="ECO:0000259" key="4">
    <source>
        <dbReference type="PROSITE" id="PS51746"/>
    </source>
</evidence>
<dbReference type="OrthoDB" id="10264738at2759"/>
<evidence type="ECO:0000256" key="1">
    <source>
        <dbReference type="ARBA" id="ARBA00004370"/>
    </source>
</evidence>
<evidence type="ECO:0000313" key="5">
    <source>
        <dbReference type="EMBL" id="OMJ77960.1"/>
    </source>
</evidence>
<dbReference type="EMBL" id="MPUH01000547">
    <property type="protein sequence ID" value="OMJ77960.1"/>
    <property type="molecule type" value="Genomic_DNA"/>
</dbReference>
<keyword evidence="6" id="KW-1185">Reference proteome</keyword>
<dbReference type="PROSITE" id="PS51746">
    <property type="entry name" value="PPM_2"/>
    <property type="match status" value="1"/>
</dbReference>
<keyword evidence="2" id="KW-0472">Membrane</keyword>
<dbReference type="GO" id="GO:0016020">
    <property type="term" value="C:membrane"/>
    <property type="evidence" value="ECO:0007669"/>
    <property type="project" value="UniProtKB-SubCell"/>
</dbReference>